<dbReference type="Proteomes" id="UP000054771">
    <property type="component" value="Unassembled WGS sequence"/>
</dbReference>
<dbReference type="Gene3D" id="2.60.20.10">
    <property type="entry name" value="Crystallins"/>
    <property type="match status" value="1"/>
</dbReference>
<sequence>MKISALAPIIALALAPSASAWRVYFYQLQNEEGPYITNSGPGGTGSRCHSVGSLNQKISSMRYYSDNAEGTTRCCIQLFDSPGCENFLGQSFCRNQFVNFDDIGMDNDVSSYKTICNPL</sequence>
<organism evidence="2 3">
    <name type="scientific">Aspergillus calidoustus</name>
    <dbReference type="NCBI Taxonomy" id="454130"/>
    <lineage>
        <taxon>Eukaryota</taxon>
        <taxon>Fungi</taxon>
        <taxon>Dikarya</taxon>
        <taxon>Ascomycota</taxon>
        <taxon>Pezizomycotina</taxon>
        <taxon>Eurotiomycetes</taxon>
        <taxon>Eurotiomycetidae</taxon>
        <taxon>Eurotiales</taxon>
        <taxon>Aspergillaceae</taxon>
        <taxon>Aspergillus</taxon>
        <taxon>Aspergillus subgen. Nidulantes</taxon>
    </lineage>
</organism>
<evidence type="ECO:0000313" key="3">
    <source>
        <dbReference type="Proteomes" id="UP000054771"/>
    </source>
</evidence>
<dbReference type="EMBL" id="CDMC01000001">
    <property type="protein sequence ID" value="CEL00423.1"/>
    <property type="molecule type" value="Genomic_DNA"/>
</dbReference>
<proteinExistence type="predicted"/>
<dbReference type="STRING" id="454130.A0A0U5FPA8"/>
<evidence type="ECO:0008006" key="4">
    <source>
        <dbReference type="Google" id="ProtNLM"/>
    </source>
</evidence>
<keyword evidence="1" id="KW-0732">Signal</keyword>
<dbReference type="OrthoDB" id="4905085at2759"/>
<feature type="signal peptide" evidence="1">
    <location>
        <begin position="1"/>
        <end position="20"/>
    </location>
</feature>
<protein>
    <recommendedName>
        <fullName evidence="4">Beta/gamma crystallin 'Greek key' domain-containing protein</fullName>
    </recommendedName>
</protein>
<feature type="chain" id="PRO_5006857159" description="Beta/gamma crystallin 'Greek key' domain-containing protein" evidence="1">
    <location>
        <begin position="21"/>
        <end position="119"/>
    </location>
</feature>
<dbReference type="OMA" id="WCRNIRV"/>
<accession>A0A0U5FPA8</accession>
<gene>
    <name evidence="2" type="ORF">ASPCAL00025</name>
</gene>
<keyword evidence="3" id="KW-1185">Reference proteome</keyword>
<evidence type="ECO:0000313" key="2">
    <source>
        <dbReference type="EMBL" id="CEL00423.1"/>
    </source>
</evidence>
<name>A0A0U5FPA8_ASPCI</name>
<reference evidence="3" key="1">
    <citation type="journal article" date="2016" name="Genome Announc.">
        <title>Draft genome sequences of fungus Aspergillus calidoustus.</title>
        <authorList>
            <person name="Horn F."/>
            <person name="Linde J."/>
            <person name="Mattern D.J."/>
            <person name="Walther G."/>
            <person name="Guthke R."/>
            <person name="Scherlach K."/>
            <person name="Martin K."/>
            <person name="Brakhage A.A."/>
            <person name="Petzke L."/>
            <person name="Valiante V."/>
        </authorList>
    </citation>
    <scope>NUCLEOTIDE SEQUENCE [LARGE SCALE GENOMIC DNA]</scope>
    <source>
        <strain evidence="3">SF006504</strain>
    </source>
</reference>
<evidence type="ECO:0000256" key="1">
    <source>
        <dbReference type="SAM" id="SignalP"/>
    </source>
</evidence>
<dbReference type="AlphaFoldDB" id="A0A0U5FPA8"/>